<dbReference type="GO" id="GO:0004314">
    <property type="term" value="F:[acyl-carrier-protein] S-malonyltransferase activity"/>
    <property type="evidence" value="ECO:0007669"/>
    <property type="project" value="UniProtKB-EC"/>
</dbReference>
<dbReference type="InterPro" id="IPR050858">
    <property type="entry name" value="Mal-CoA-ACP_Trans/PKS_FabD"/>
</dbReference>
<dbReference type="SUPFAM" id="SSF52151">
    <property type="entry name" value="FabD/lysophospholipase-like"/>
    <property type="match status" value="1"/>
</dbReference>
<reference evidence="7" key="1">
    <citation type="submission" date="2016-10" db="EMBL/GenBank/DDBJ databases">
        <authorList>
            <person name="Varghese N."/>
            <person name="Submissions S."/>
        </authorList>
    </citation>
    <scope>NUCLEOTIDE SEQUENCE [LARGE SCALE GENOMIC DNA]</scope>
    <source>
        <strain evidence="7">CGMCC 4.6825</strain>
    </source>
</reference>
<dbReference type="GO" id="GO:0005829">
    <property type="term" value="C:cytosol"/>
    <property type="evidence" value="ECO:0007669"/>
    <property type="project" value="TreeGrafter"/>
</dbReference>
<dbReference type="InterPro" id="IPR016035">
    <property type="entry name" value="Acyl_Trfase/lysoPLipase"/>
</dbReference>
<dbReference type="InterPro" id="IPR014043">
    <property type="entry name" value="Acyl_transferase_dom"/>
</dbReference>
<dbReference type="InterPro" id="IPR001227">
    <property type="entry name" value="Ac_transferase_dom_sf"/>
</dbReference>
<dbReference type="EMBL" id="FOGO01000012">
    <property type="protein sequence ID" value="SES22692.1"/>
    <property type="molecule type" value="Genomic_DNA"/>
</dbReference>
<dbReference type="PANTHER" id="PTHR42681:SF1">
    <property type="entry name" value="MALONYL-COA-ACYL CARRIER PROTEIN TRANSACYLASE, MITOCHONDRIAL"/>
    <property type="match status" value="1"/>
</dbReference>
<evidence type="ECO:0000256" key="3">
    <source>
        <dbReference type="ARBA" id="ARBA00023315"/>
    </source>
</evidence>
<dbReference type="EC" id="2.3.1.39" evidence="1"/>
<evidence type="ECO:0000256" key="4">
    <source>
        <dbReference type="ARBA" id="ARBA00048462"/>
    </source>
</evidence>
<dbReference type="STRING" id="943816.AN217_05155"/>
<feature type="domain" description="Malonyl-CoA:ACP transacylase (MAT)" evidence="5">
    <location>
        <begin position="6"/>
        <end position="219"/>
    </location>
</feature>
<evidence type="ECO:0000256" key="1">
    <source>
        <dbReference type="ARBA" id="ARBA00013258"/>
    </source>
</evidence>
<accession>A0A1H9VM77</accession>
<gene>
    <name evidence="6" type="ORF">SAMN05421870_112172</name>
</gene>
<keyword evidence="3" id="KW-0012">Acyltransferase</keyword>
<dbReference type="Gene3D" id="3.40.366.10">
    <property type="entry name" value="Malonyl-Coenzyme A Acyl Carrier Protein, domain 2"/>
    <property type="match status" value="1"/>
</dbReference>
<evidence type="ECO:0000313" key="6">
    <source>
        <dbReference type="EMBL" id="SES22692.1"/>
    </source>
</evidence>
<dbReference type="RefSeq" id="WP_075002372.1">
    <property type="nucleotide sequence ID" value="NZ_FOGO01000012.1"/>
</dbReference>
<keyword evidence="7" id="KW-1185">Reference proteome</keyword>
<dbReference type="SMART" id="SM00827">
    <property type="entry name" value="PKS_AT"/>
    <property type="match status" value="1"/>
</dbReference>
<dbReference type="Proteomes" id="UP000182841">
    <property type="component" value="Unassembled WGS sequence"/>
</dbReference>
<dbReference type="PANTHER" id="PTHR42681">
    <property type="entry name" value="MALONYL-COA-ACYL CARRIER PROTEIN TRANSACYLASE, MITOCHONDRIAL"/>
    <property type="match status" value="1"/>
</dbReference>
<evidence type="ECO:0000313" key="7">
    <source>
        <dbReference type="Proteomes" id="UP000182841"/>
    </source>
</evidence>
<evidence type="ECO:0000259" key="5">
    <source>
        <dbReference type="SMART" id="SM00827"/>
    </source>
</evidence>
<sequence length="260" mass="26263">MSVAFLFPGPDSLRAGMLHRLPDTAASATVLAEAEWGHPGGVAELDTAEALAGSEVARHVSLLVAGVAGARALVEDEEVLPAAVAGHGLGGYAAAVVAGLLTFPEALRAVRLRAGLLERAEEPPHDLGIRMAQHLATVPRRAHTLPYVAGTSGVCLHGDPNGVFDDLARSVALPVRHEAVTAALRETGADRWIELPPGRALTAHLAGGGADAVGPGVRVVSVEEIGIAQAADFARGVSGDVTGFGAGFGDVTGDGTAPVC</sequence>
<dbReference type="OrthoDB" id="3543921at2"/>
<evidence type="ECO:0000256" key="2">
    <source>
        <dbReference type="ARBA" id="ARBA00022679"/>
    </source>
</evidence>
<protein>
    <recommendedName>
        <fullName evidence="1">[acyl-carrier-protein] S-malonyltransferase</fullName>
        <ecNumber evidence="1">2.3.1.39</ecNumber>
    </recommendedName>
</protein>
<dbReference type="AlphaFoldDB" id="A0A1H9VM77"/>
<proteinExistence type="predicted"/>
<name>A0A1H9VM77_9ACTN</name>
<comment type="catalytic activity">
    <reaction evidence="4">
        <text>holo-[ACP] + malonyl-CoA = malonyl-[ACP] + CoA</text>
        <dbReference type="Rhea" id="RHEA:41792"/>
        <dbReference type="Rhea" id="RHEA-COMP:9623"/>
        <dbReference type="Rhea" id="RHEA-COMP:9685"/>
        <dbReference type="ChEBI" id="CHEBI:57287"/>
        <dbReference type="ChEBI" id="CHEBI:57384"/>
        <dbReference type="ChEBI" id="CHEBI:64479"/>
        <dbReference type="ChEBI" id="CHEBI:78449"/>
        <dbReference type="EC" id="2.3.1.39"/>
    </reaction>
</comment>
<keyword evidence="2 6" id="KW-0808">Transferase</keyword>
<organism evidence="6 7">
    <name type="scientific">Streptomyces qinglanensis</name>
    <dbReference type="NCBI Taxonomy" id="943816"/>
    <lineage>
        <taxon>Bacteria</taxon>
        <taxon>Bacillati</taxon>
        <taxon>Actinomycetota</taxon>
        <taxon>Actinomycetes</taxon>
        <taxon>Kitasatosporales</taxon>
        <taxon>Streptomycetaceae</taxon>
        <taxon>Streptomyces</taxon>
    </lineage>
</organism>
<dbReference type="GO" id="GO:0006633">
    <property type="term" value="P:fatty acid biosynthetic process"/>
    <property type="evidence" value="ECO:0007669"/>
    <property type="project" value="TreeGrafter"/>
</dbReference>